<dbReference type="VEuPathDB" id="FungiDB:H257_19154"/>
<accession>W4FB07</accession>
<sequence length="298" mass="32569">MLQGSTKPIYVEIATEQPVWRLMEQVRSHLGFACPTHELHLHVAKDTEGRWLDMAHYALHVAKQVQPDRVNSIMQSLPMAPTAIIRVAPSPVFGDAPALVANRADPQGVVAAPVPSNVERLPSAAEGEHVVDAAMLPPCGSYGGVHDLDAGAEIADRNNDEPPRGILERFISVRDSILPFFRSATPPRARDPIPPNDVFMPVVPGANHIHVLVAFPSSLDVVLRYERDGVNLRLSSSNRAHLLKQLLVPRFQRRVFVRLQRLAVGVSIRPGFGDVVEVSLRIPGEGSATSLAVRRSEP</sequence>
<gene>
    <name evidence="1" type="ORF">H257_19154</name>
</gene>
<dbReference type="EMBL" id="KI913491">
    <property type="protein sequence ID" value="ETV63908.1"/>
    <property type="molecule type" value="Genomic_DNA"/>
</dbReference>
<reference evidence="1" key="1">
    <citation type="submission" date="2013-12" db="EMBL/GenBank/DDBJ databases">
        <title>The Genome Sequence of Aphanomyces astaci APO3.</title>
        <authorList>
            <consortium name="The Broad Institute Genomics Platform"/>
            <person name="Russ C."/>
            <person name="Tyler B."/>
            <person name="van West P."/>
            <person name="Dieguez-Uribeondo J."/>
            <person name="Young S.K."/>
            <person name="Zeng Q."/>
            <person name="Gargeya S."/>
            <person name="Fitzgerald M."/>
            <person name="Abouelleil A."/>
            <person name="Alvarado L."/>
            <person name="Chapman S.B."/>
            <person name="Gainer-Dewar J."/>
            <person name="Goldberg J."/>
            <person name="Griggs A."/>
            <person name="Gujja S."/>
            <person name="Hansen M."/>
            <person name="Howarth C."/>
            <person name="Imamovic A."/>
            <person name="Ireland A."/>
            <person name="Larimer J."/>
            <person name="McCowan C."/>
            <person name="Murphy C."/>
            <person name="Pearson M."/>
            <person name="Poon T.W."/>
            <person name="Priest M."/>
            <person name="Roberts A."/>
            <person name="Saif S."/>
            <person name="Shea T."/>
            <person name="Sykes S."/>
            <person name="Wortman J."/>
            <person name="Nusbaum C."/>
            <person name="Birren B."/>
        </authorList>
    </citation>
    <scope>NUCLEOTIDE SEQUENCE [LARGE SCALE GENOMIC DNA]</scope>
    <source>
        <strain evidence="1">APO3</strain>
    </source>
</reference>
<dbReference type="AlphaFoldDB" id="W4FB07"/>
<proteinExistence type="predicted"/>
<protein>
    <submittedName>
        <fullName evidence="1">Uncharacterized protein</fullName>
    </submittedName>
</protein>
<organism evidence="1">
    <name type="scientific">Aphanomyces astaci</name>
    <name type="common">Crayfish plague agent</name>
    <dbReference type="NCBI Taxonomy" id="112090"/>
    <lineage>
        <taxon>Eukaryota</taxon>
        <taxon>Sar</taxon>
        <taxon>Stramenopiles</taxon>
        <taxon>Oomycota</taxon>
        <taxon>Saprolegniomycetes</taxon>
        <taxon>Saprolegniales</taxon>
        <taxon>Verrucalvaceae</taxon>
        <taxon>Aphanomyces</taxon>
    </lineage>
</organism>
<dbReference type="GeneID" id="20821150"/>
<name>W4FB07_APHAT</name>
<dbReference type="RefSeq" id="XP_009846604.1">
    <property type="nucleotide sequence ID" value="XM_009848302.1"/>
</dbReference>
<evidence type="ECO:0000313" key="1">
    <source>
        <dbReference type="EMBL" id="ETV63908.1"/>
    </source>
</evidence>